<organism evidence="1 2">
    <name type="scientific">Cichorium intybus</name>
    <name type="common">Chicory</name>
    <dbReference type="NCBI Taxonomy" id="13427"/>
    <lineage>
        <taxon>Eukaryota</taxon>
        <taxon>Viridiplantae</taxon>
        <taxon>Streptophyta</taxon>
        <taxon>Embryophyta</taxon>
        <taxon>Tracheophyta</taxon>
        <taxon>Spermatophyta</taxon>
        <taxon>Magnoliopsida</taxon>
        <taxon>eudicotyledons</taxon>
        <taxon>Gunneridae</taxon>
        <taxon>Pentapetalae</taxon>
        <taxon>asterids</taxon>
        <taxon>campanulids</taxon>
        <taxon>Asterales</taxon>
        <taxon>Asteraceae</taxon>
        <taxon>Cichorioideae</taxon>
        <taxon>Cichorieae</taxon>
        <taxon>Cichoriinae</taxon>
        <taxon>Cichorium</taxon>
    </lineage>
</organism>
<proteinExistence type="predicted"/>
<sequence>MVVCDAVGRERDSGIPHIDYQRMKLCIIPATVCLTPSPSLHSGYISSIGLQTASPATCALDVALDLLLDTNNPKQLQQYRGGKSKLEGLQDRSDSFFFLKCAFHDLMVMKESKGKANPGLVNNILLEKLNAKR</sequence>
<reference evidence="1 2" key="2">
    <citation type="journal article" date="2022" name="Mol. Ecol. Resour.">
        <title>The genomes of chicory, endive, great burdock and yacon provide insights into Asteraceae paleo-polyploidization history and plant inulin production.</title>
        <authorList>
            <person name="Fan W."/>
            <person name="Wang S."/>
            <person name="Wang H."/>
            <person name="Wang A."/>
            <person name="Jiang F."/>
            <person name="Liu H."/>
            <person name="Zhao H."/>
            <person name="Xu D."/>
            <person name="Zhang Y."/>
        </authorList>
    </citation>
    <scope>NUCLEOTIDE SEQUENCE [LARGE SCALE GENOMIC DNA]</scope>
    <source>
        <strain evidence="2">cv. Punajuju</strain>
        <tissue evidence="1">Leaves</tissue>
    </source>
</reference>
<dbReference type="Proteomes" id="UP001055811">
    <property type="component" value="Linkage Group LG05"/>
</dbReference>
<reference evidence="2" key="1">
    <citation type="journal article" date="2022" name="Mol. Ecol. Resour.">
        <title>The genomes of chicory, endive, great burdock and yacon provide insights into Asteraceae palaeo-polyploidization history and plant inulin production.</title>
        <authorList>
            <person name="Fan W."/>
            <person name="Wang S."/>
            <person name="Wang H."/>
            <person name="Wang A."/>
            <person name="Jiang F."/>
            <person name="Liu H."/>
            <person name="Zhao H."/>
            <person name="Xu D."/>
            <person name="Zhang Y."/>
        </authorList>
    </citation>
    <scope>NUCLEOTIDE SEQUENCE [LARGE SCALE GENOMIC DNA]</scope>
    <source>
        <strain evidence="2">cv. Punajuju</strain>
    </source>
</reference>
<evidence type="ECO:0000313" key="2">
    <source>
        <dbReference type="Proteomes" id="UP001055811"/>
    </source>
</evidence>
<comment type="caution">
    <text evidence="1">The sequence shown here is derived from an EMBL/GenBank/DDBJ whole genome shotgun (WGS) entry which is preliminary data.</text>
</comment>
<keyword evidence="2" id="KW-1185">Reference proteome</keyword>
<protein>
    <submittedName>
        <fullName evidence="1">Uncharacterized protein</fullName>
    </submittedName>
</protein>
<gene>
    <name evidence="1" type="ORF">L2E82_29973</name>
</gene>
<dbReference type="EMBL" id="CM042013">
    <property type="protein sequence ID" value="KAI3739564.1"/>
    <property type="molecule type" value="Genomic_DNA"/>
</dbReference>
<accession>A0ACB9CZ27</accession>
<evidence type="ECO:0000313" key="1">
    <source>
        <dbReference type="EMBL" id="KAI3739564.1"/>
    </source>
</evidence>
<name>A0ACB9CZ27_CICIN</name>